<dbReference type="Pfam" id="PF13405">
    <property type="entry name" value="EF-hand_6"/>
    <property type="match status" value="1"/>
</dbReference>
<dbReference type="OMA" id="NPTNEEM"/>
<dbReference type="EMBL" id="DS113347">
    <property type="protein sequence ID" value="EAY09968.1"/>
    <property type="molecule type" value="Genomic_DNA"/>
</dbReference>
<name>A2EBQ1_TRIV3</name>
<evidence type="ECO:0000256" key="1">
    <source>
        <dbReference type="ARBA" id="ARBA00022737"/>
    </source>
</evidence>
<dbReference type="SMR" id="A2EBQ1"/>
<dbReference type="GO" id="GO:0016460">
    <property type="term" value="C:myosin II complex"/>
    <property type="evidence" value="ECO:0000318"/>
    <property type="project" value="GO_Central"/>
</dbReference>
<feature type="domain" description="EF-hand" evidence="2">
    <location>
        <begin position="80"/>
        <end position="115"/>
    </location>
</feature>
<dbReference type="PROSITE" id="PS50222">
    <property type="entry name" value="EF_HAND_2"/>
    <property type="match status" value="2"/>
</dbReference>
<sequence>MSLAQIITSKQLQTLHEAFDTFDKDGDGYIEPDLIERALRACGYNPSISEMTDIYEDIHRKPISFNAFLYISYRHSRNSHVEQELIDAFHVFDEKETGYIPTKDIKKVLTSIKRPFTDEQINELVTQTKPWNDLVDYKKFVHILLNQ</sequence>
<dbReference type="SUPFAM" id="SSF47473">
    <property type="entry name" value="EF-hand"/>
    <property type="match status" value="1"/>
</dbReference>
<reference evidence="3" key="2">
    <citation type="journal article" date="2007" name="Science">
        <title>Draft genome sequence of the sexually transmitted pathogen Trichomonas vaginalis.</title>
        <authorList>
            <person name="Carlton J.M."/>
            <person name="Hirt R.P."/>
            <person name="Silva J.C."/>
            <person name="Delcher A.L."/>
            <person name="Schatz M."/>
            <person name="Zhao Q."/>
            <person name="Wortman J.R."/>
            <person name="Bidwell S.L."/>
            <person name="Alsmark U.C.M."/>
            <person name="Besteiro S."/>
            <person name="Sicheritz-Ponten T."/>
            <person name="Noel C.J."/>
            <person name="Dacks J.B."/>
            <person name="Foster P.G."/>
            <person name="Simillion C."/>
            <person name="Van de Peer Y."/>
            <person name="Miranda-Saavedra D."/>
            <person name="Barton G.J."/>
            <person name="Westrop G.D."/>
            <person name="Mueller S."/>
            <person name="Dessi D."/>
            <person name="Fiori P.L."/>
            <person name="Ren Q."/>
            <person name="Paulsen I."/>
            <person name="Zhang H."/>
            <person name="Bastida-Corcuera F.D."/>
            <person name="Simoes-Barbosa A."/>
            <person name="Brown M.T."/>
            <person name="Hayes R.D."/>
            <person name="Mukherjee M."/>
            <person name="Okumura C.Y."/>
            <person name="Schneider R."/>
            <person name="Smith A.J."/>
            <person name="Vanacova S."/>
            <person name="Villalvazo M."/>
            <person name="Haas B.J."/>
            <person name="Pertea M."/>
            <person name="Feldblyum T.V."/>
            <person name="Utterback T.R."/>
            <person name="Shu C.L."/>
            <person name="Osoegawa K."/>
            <person name="de Jong P.J."/>
            <person name="Hrdy I."/>
            <person name="Horvathova L."/>
            <person name="Zubacova Z."/>
            <person name="Dolezal P."/>
            <person name="Malik S.B."/>
            <person name="Logsdon J.M. Jr."/>
            <person name="Henze K."/>
            <person name="Gupta A."/>
            <person name="Wang C.C."/>
            <person name="Dunne R.L."/>
            <person name="Upcroft J.A."/>
            <person name="Upcroft P."/>
            <person name="White O."/>
            <person name="Salzberg S.L."/>
            <person name="Tang P."/>
            <person name="Chiu C.-H."/>
            <person name="Lee Y.-S."/>
            <person name="Embley T.M."/>
            <person name="Coombs G.H."/>
            <person name="Mottram J.C."/>
            <person name="Tachezy J."/>
            <person name="Fraser-Liggett C.M."/>
            <person name="Johnson P.J."/>
        </authorList>
    </citation>
    <scope>NUCLEOTIDE SEQUENCE [LARGE SCALE GENOMIC DNA]</scope>
    <source>
        <strain evidence="3">G3</strain>
    </source>
</reference>
<dbReference type="InParanoid" id="A2EBQ1"/>
<dbReference type="InterPro" id="IPR050403">
    <property type="entry name" value="Myosin_RLC"/>
</dbReference>
<dbReference type="AlphaFoldDB" id="A2EBQ1"/>
<dbReference type="FunFam" id="1.10.238.10:FF:000001">
    <property type="entry name" value="Calmodulin 1"/>
    <property type="match status" value="1"/>
</dbReference>
<dbReference type="eggNOG" id="KOG0027">
    <property type="taxonomic scope" value="Eukaryota"/>
</dbReference>
<dbReference type="STRING" id="5722.A2EBQ1"/>
<dbReference type="OrthoDB" id="2161at2759"/>
<dbReference type="RefSeq" id="XP_001322191.1">
    <property type="nucleotide sequence ID" value="XM_001322156.1"/>
</dbReference>
<dbReference type="InterPro" id="IPR002048">
    <property type="entry name" value="EF_hand_dom"/>
</dbReference>
<evidence type="ECO:0000313" key="4">
    <source>
        <dbReference type="Proteomes" id="UP000001542"/>
    </source>
</evidence>
<dbReference type="PANTHER" id="PTHR23049">
    <property type="entry name" value="MYOSIN REGULATORY LIGHT CHAIN 2"/>
    <property type="match status" value="1"/>
</dbReference>
<keyword evidence="1" id="KW-0677">Repeat</keyword>
<dbReference type="KEGG" id="tva:4767899"/>
<evidence type="ECO:0000259" key="2">
    <source>
        <dbReference type="PROSITE" id="PS50222"/>
    </source>
</evidence>
<dbReference type="VEuPathDB" id="TrichDB:TVAG_482420"/>
<dbReference type="GO" id="GO:0005509">
    <property type="term" value="F:calcium ion binding"/>
    <property type="evidence" value="ECO:0007669"/>
    <property type="project" value="InterPro"/>
</dbReference>
<dbReference type="InterPro" id="IPR011992">
    <property type="entry name" value="EF-hand-dom_pair"/>
</dbReference>
<reference evidence="3" key="1">
    <citation type="submission" date="2006-10" db="EMBL/GenBank/DDBJ databases">
        <authorList>
            <person name="Amadeo P."/>
            <person name="Zhao Q."/>
            <person name="Wortman J."/>
            <person name="Fraser-Liggett C."/>
            <person name="Carlton J."/>
        </authorList>
    </citation>
    <scope>NUCLEOTIDE SEQUENCE</scope>
    <source>
        <strain evidence="3">G3</strain>
    </source>
</reference>
<proteinExistence type="predicted"/>
<protein>
    <submittedName>
        <fullName evidence="3">EF hand family protein</fullName>
    </submittedName>
</protein>
<evidence type="ECO:0000313" key="3">
    <source>
        <dbReference type="EMBL" id="EAY09968.1"/>
    </source>
</evidence>
<feature type="domain" description="EF-hand" evidence="2">
    <location>
        <begin position="10"/>
        <end position="45"/>
    </location>
</feature>
<gene>
    <name evidence="3" type="ORF">TVAG_482420</name>
</gene>
<keyword evidence="4" id="KW-1185">Reference proteome</keyword>
<organism evidence="3 4">
    <name type="scientific">Trichomonas vaginalis (strain ATCC PRA-98 / G3)</name>
    <dbReference type="NCBI Taxonomy" id="412133"/>
    <lineage>
        <taxon>Eukaryota</taxon>
        <taxon>Metamonada</taxon>
        <taxon>Parabasalia</taxon>
        <taxon>Trichomonadida</taxon>
        <taxon>Trichomonadidae</taxon>
        <taxon>Trichomonas</taxon>
    </lineage>
</organism>
<dbReference type="CDD" id="cd00051">
    <property type="entry name" value="EFh"/>
    <property type="match status" value="1"/>
</dbReference>
<dbReference type="Gene3D" id="1.10.238.10">
    <property type="entry name" value="EF-hand"/>
    <property type="match status" value="2"/>
</dbReference>
<accession>A2EBQ1</accession>
<dbReference type="SMART" id="SM00054">
    <property type="entry name" value="EFh"/>
    <property type="match status" value="2"/>
</dbReference>
<dbReference type="VEuPathDB" id="TrichDB:TVAGG3_0589140"/>
<dbReference type="Proteomes" id="UP000001542">
    <property type="component" value="Unassembled WGS sequence"/>
</dbReference>